<reference evidence="3 4" key="1">
    <citation type="journal article" date="2015" name="Genome Biol. Evol.">
        <title>Comparative Genomics of a Bacterivorous Green Alga Reveals Evolutionary Causalities and Consequences of Phago-Mixotrophic Mode of Nutrition.</title>
        <authorList>
            <person name="Burns J.A."/>
            <person name="Paasch A."/>
            <person name="Narechania A."/>
            <person name="Kim E."/>
        </authorList>
    </citation>
    <scope>NUCLEOTIDE SEQUENCE [LARGE SCALE GENOMIC DNA]</scope>
    <source>
        <strain evidence="3 4">PLY_AMNH</strain>
    </source>
</reference>
<proteinExistence type="predicted"/>
<dbReference type="Gene3D" id="2.60.120.10">
    <property type="entry name" value="Jelly Rolls"/>
    <property type="match status" value="2"/>
</dbReference>
<dbReference type="PANTHER" id="PTHR23011:SF28">
    <property type="entry name" value="CYCLIC NUCLEOTIDE-BINDING DOMAIN CONTAINING PROTEIN"/>
    <property type="match status" value="1"/>
</dbReference>
<dbReference type="InterPro" id="IPR018490">
    <property type="entry name" value="cNMP-bd_dom_sf"/>
</dbReference>
<dbReference type="InterPro" id="IPR014710">
    <property type="entry name" value="RmlC-like_jellyroll"/>
</dbReference>
<evidence type="ECO:0000256" key="1">
    <source>
        <dbReference type="SAM" id="MobiDB-lite"/>
    </source>
</evidence>
<feature type="domain" description="Cyclic nucleotide-binding" evidence="2">
    <location>
        <begin position="49"/>
        <end position="149"/>
    </location>
</feature>
<feature type="domain" description="Cyclic nucleotide-binding" evidence="2">
    <location>
        <begin position="201"/>
        <end position="282"/>
    </location>
</feature>
<keyword evidence="4" id="KW-1185">Reference proteome</keyword>
<evidence type="ECO:0000313" key="4">
    <source>
        <dbReference type="Proteomes" id="UP001190700"/>
    </source>
</evidence>
<dbReference type="AlphaFoldDB" id="A0AAE0L9L2"/>
<dbReference type="SMART" id="SM00100">
    <property type="entry name" value="cNMP"/>
    <property type="match status" value="1"/>
</dbReference>
<feature type="region of interest" description="Disordered" evidence="1">
    <location>
        <begin position="554"/>
        <end position="600"/>
    </location>
</feature>
<feature type="region of interest" description="Disordered" evidence="1">
    <location>
        <begin position="380"/>
        <end position="482"/>
    </location>
</feature>
<protein>
    <recommendedName>
        <fullName evidence="2">Cyclic nucleotide-binding domain-containing protein</fullName>
    </recommendedName>
</protein>
<dbReference type="Pfam" id="PF00027">
    <property type="entry name" value="cNMP_binding"/>
    <property type="match status" value="1"/>
</dbReference>
<feature type="region of interest" description="Disordered" evidence="1">
    <location>
        <begin position="501"/>
        <end position="530"/>
    </location>
</feature>
<evidence type="ECO:0000313" key="3">
    <source>
        <dbReference type="EMBL" id="KAK3277216.1"/>
    </source>
</evidence>
<accession>A0AAE0L9L2</accession>
<organism evidence="3 4">
    <name type="scientific">Cymbomonas tetramitiformis</name>
    <dbReference type="NCBI Taxonomy" id="36881"/>
    <lineage>
        <taxon>Eukaryota</taxon>
        <taxon>Viridiplantae</taxon>
        <taxon>Chlorophyta</taxon>
        <taxon>Pyramimonadophyceae</taxon>
        <taxon>Pyramimonadales</taxon>
        <taxon>Pyramimonadaceae</taxon>
        <taxon>Cymbomonas</taxon>
    </lineage>
</organism>
<dbReference type="InterPro" id="IPR000595">
    <property type="entry name" value="cNMP-bd_dom"/>
</dbReference>
<dbReference type="SUPFAM" id="SSF51206">
    <property type="entry name" value="cAMP-binding domain-like"/>
    <property type="match status" value="2"/>
</dbReference>
<dbReference type="EMBL" id="LGRX02006214">
    <property type="protein sequence ID" value="KAK3277216.1"/>
    <property type="molecule type" value="Genomic_DNA"/>
</dbReference>
<evidence type="ECO:0000259" key="2">
    <source>
        <dbReference type="PROSITE" id="PS50042"/>
    </source>
</evidence>
<feature type="compositionally biased region" description="Basic and acidic residues" evidence="1">
    <location>
        <begin position="512"/>
        <end position="526"/>
    </location>
</feature>
<dbReference type="PANTHER" id="PTHR23011">
    <property type="entry name" value="CYCLIC NUCLEOTIDE-BINDING DOMAIN CONTAINING PROTEIN"/>
    <property type="match status" value="1"/>
</dbReference>
<sequence>MARAKAHINKADTSTMVDRLSSLMRKRKVKLMDTELLELCCLVAHFIPCVSTLPLRLQKKFCEAARLVHFPSDVTICREGEASDQFFAIVRGRVLIKSKQFGNMTELKHGATFGEIGIINNLKRSATCIAQGAHVECLSLAAPDYLDLFRAEEAASHYREQVQFLQSRSNAFKNCLEEEAVFFSQAMSEVVHPKDTVFVLDSGMHLFFLVSGKCSLCAWIGSNVPTESAVISKAMKPHLRKLRDLAVGDIFGESVVFHSQKMGWIALADTEIRIYKINKDSFLERVPKSVIGSLEDETAFKNAYVLERSQRLFSQDAVEVEASPHHAAAKPIAAKPMTPRRNSVERMLFGGVDYSDDTDTDSDTEAANMDLRQSMLELKEKSKRGSDGRSGSQHSRAACPRSPVVTRAGWAAPAQLAEPKEWRPSERSPPSSCDKLKGHVFHSPVNPPDGVRAKSLRVPRDAARASPATGAPLPASLKMKTSRSMPIKAYEGRSFDGNAAFERRNSSCTPQKDADTPKKRGLEQRRKSTSQRYFSVMGDRSIVNTIRSPAADNHGLLQKLHGNGDGGLSAMGSHEAPASPVSMSKDAWVKPRRNSIESPL</sequence>
<name>A0AAE0L9L2_9CHLO</name>
<comment type="caution">
    <text evidence="3">The sequence shown here is derived from an EMBL/GenBank/DDBJ whole genome shotgun (WGS) entry which is preliminary data.</text>
</comment>
<dbReference type="CDD" id="cd00038">
    <property type="entry name" value="CAP_ED"/>
    <property type="match status" value="1"/>
</dbReference>
<dbReference type="Proteomes" id="UP001190700">
    <property type="component" value="Unassembled WGS sequence"/>
</dbReference>
<gene>
    <name evidence="3" type="ORF">CYMTET_14774</name>
</gene>
<dbReference type="PROSITE" id="PS50042">
    <property type="entry name" value="CNMP_BINDING_3"/>
    <property type="match status" value="2"/>
</dbReference>